<protein>
    <submittedName>
        <fullName evidence="1">Uncharacterized protein</fullName>
    </submittedName>
</protein>
<dbReference type="KEGG" id="samy:DB32_006978"/>
<dbReference type="Proteomes" id="UP000034883">
    <property type="component" value="Chromosome"/>
</dbReference>
<reference evidence="1 2" key="1">
    <citation type="submission" date="2015-03" db="EMBL/GenBank/DDBJ databases">
        <title>Genome assembly of Sandaracinus amylolyticus DSM 53668.</title>
        <authorList>
            <person name="Sharma G."/>
            <person name="Subramanian S."/>
        </authorList>
    </citation>
    <scope>NUCLEOTIDE SEQUENCE [LARGE SCALE GENOMIC DNA]</scope>
    <source>
        <strain evidence="1 2">DSM 53668</strain>
    </source>
</reference>
<accession>A0A0F6SH50</accession>
<proteinExistence type="predicted"/>
<organism evidence="1 2">
    <name type="scientific">Sandaracinus amylolyticus</name>
    <dbReference type="NCBI Taxonomy" id="927083"/>
    <lineage>
        <taxon>Bacteria</taxon>
        <taxon>Pseudomonadati</taxon>
        <taxon>Myxococcota</taxon>
        <taxon>Polyangia</taxon>
        <taxon>Polyangiales</taxon>
        <taxon>Sandaracinaceae</taxon>
        <taxon>Sandaracinus</taxon>
    </lineage>
</organism>
<dbReference type="EMBL" id="CP011125">
    <property type="protein sequence ID" value="AKF09829.1"/>
    <property type="molecule type" value="Genomic_DNA"/>
</dbReference>
<sequence length="43" mass="4519">MDVGSHAGGRSVAPKCLASGAIRRARRTGCSSHARPLTIARWT</sequence>
<name>A0A0F6SH50_9BACT</name>
<evidence type="ECO:0000313" key="2">
    <source>
        <dbReference type="Proteomes" id="UP000034883"/>
    </source>
</evidence>
<evidence type="ECO:0000313" key="1">
    <source>
        <dbReference type="EMBL" id="AKF09829.1"/>
    </source>
</evidence>
<keyword evidence="2" id="KW-1185">Reference proteome</keyword>
<gene>
    <name evidence="1" type="ORF">DB32_006978</name>
</gene>
<dbReference type="AlphaFoldDB" id="A0A0F6SH50"/>